<protein>
    <recommendedName>
        <fullName evidence="3">Tetracycline repressor TetR C-terminal domain-containing protein</fullName>
    </recommendedName>
</protein>
<comment type="caution">
    <text evidence="1">The sequence shown here is derived from an EMBL/GenBank/DDBJ whole genome shotgun (WGS) entry which is preliminary data.</text>
</comment>
<dbReference type="Gene3D" id="1.10.357.10">
    <property type="entry name" value="Tetracycline Repressor, domain 2"/>
    <property type="match status" value="1"/>
</dbReference>
<evidence type="ECO:0008006" key="3">
    <source>
        <dbReference type="Google" id="ProtNLM"/>
    </source>
</evidence>
<evidence type="ECO:0000313" key="1">
    <source>
        <dbReference type="EMBL" id="GEP53282.1"/>
    </source>
</evidence>
<dbReference type="SUPFAM" id="SSF48498">
    <property type="entry name" value="Tetracyclin repressor-like, C-terminal domain"/>
    <property type="match status" value="1"/>
</dbReference>
<sequence length="72" mass="7537">MSGFVMGLAQAQLCGPTVDNADVARAEALPADRYPRLIEIAKAARGLGPDREFRAGLDIVMAGLLAGPVRKS</sequence>
<dbReference type="RefSeq" id="WP_218037214.1">
    <property type="nucleotide sequence ID" value="NZ_BKAJ01000005.1"/>
</dbReference>
<gene>
    <name evidence="1" type="ORF">RSO01_04480</name>
</gene>
<accession>A0A512N2T6</accession>
<name>A0A512N2T6_9HYPH</name>
<organism evidence="1 2">
    <name type="scientific">Reyranella soli</name>
    <dbReference type="NCBI Taxonomy" id="1230389"/>
    <lineage>
        <taxon>Bacteria</taxon>
        <taxon>Pseudomonadati</taxon>
        <taxon>Pseudomonadota</taxon>
        <taxon>Alphaproteobacteria</taxon>
        <taxon>Hyphomicrobiales</taxon>
        <taxon>Reyranellaceae</taxon>
        <taxon>Reyranella</taxon>
    </lineage>
</organism>
<dbReference type="InterPro" id="IPR036271">
    <property type="entry name" value="Tet_transcr_reg_TetR-rel_C_sf"/>
</dbReference>
<proteinExistence type="predicted"/>
<dbReference type="Proteomes" id="UP000321058">
    <property type="component" value="Unassembled WGS sequence"/>
</dbReference>
<dbReference type="EMBL" id="BKAJ01000005">
    <property type="protein sequence ID" value="GEP53282.1"/>
    <property type="molecule type" value="Genomic_DNA"/>
</dbReference>
<reference evidence="1 2" key="1">
    <citation type="submission" date="2019-07" db="EMBL/GenBank/DDBJ databases">
        <title>Whole genome shotgun sequence of Reyranella soli NBRC 108950.</title>
        <authorList>
            <person name="Hosoyama A."/>
            <person name="Uohara A."/>
            <person name="Ohji S."/>
            <person name="Ichikawa N."/>
        </authorList>
    </citation>
    <scope>NUCLEOTIDE SEQUENCE [LARGE SCALE GENOMIC DNA]</scope>
    <source>
        <strain evidence="1 2">NBRC 108950</strain>
    </source>
</reference>
<keyword evidence="2" id="KW-1185">Reference proteome</keyword>
<dbReference type="AlphaFoldDB" id="A0A512N2T6"/>
<evidence type="ECO:0000313" key="2">
    <source>
        <dbReference type="Proteomes" id="UP000321058"/>
    </source>
</evidence>